<sequence length="112" mass="12132">MRTPARRLVAALTVTGALLALPACASSVDPIERLGRKAAERVSPRPSPAREVREAGEAGETRQVRQARQVRQVGEAVDAVDAKGCRKRREAPAEPRPVTPRSDELALRLTEC</sequence>
<dbReference type="RefSeq" id="WP_386256123.1">
    <property type="nucleotide sequence ID" value="NZ_JBHTRV010000004.1"/>
</dbReference>
<protein>
    <recommendedName>
        <fullName evidence="5">Secreted protein</fullName>
    </recommendedName>
</protein>
<feature type="compositionally biased region" description="Basic and acidic residues" evidence="1">
    <location>
        <begin position="101"/>
        <end position="112"/>
    </location>
</feature>
<keyword evidence="2" id="KW-0732">Signal</keyword>
<evidence type="ECO:0000313" key="4">
    <source>
        <dbReference type="Proteomes" id="UP001600424"/>
    </source>
</evidence>
<feature type="signal peptide" evidence="2">
    <location>
        <begin position="1"/>
        <end position="25"/>
    </location>
</feature>
<organism evidence="3 4">
    <name type="scientific">Streptomyces wedmorensis</name>
    <dbReference type="NCBI Taxonomy" id="43759"/>
    <lineage>
        <taxon>Bacteria</taxon>
        <taxon>Bacillati</taxon>
        <taxon>Actinomycetota</taxon>
        <taxon>Actinomycetes</taxon>
        <taxon>Kitasatosporales</taxon>
        <taxon>Streptomycetaceae</taxon>
        <taxon>Streptomyces</taxon>
    </lineage>
</organism>
<feature type="chain" id="PRO_5047188183" description="Secreted protein" evidence="2">
    <location>
        <begin position="26"/>
        <end position="112"/>
    </location>
</feature>
<name>A0ABW6IP97_STRWE</name>
<evidence type="ECO:0000256" key="2">
    <source>
        <dbReference type="SAM" id="SignalP"/>
    </source>
</evidence>
<feature type="compositionally biased region" description="Basic and acidic residues" evidence="1">
    <location>
        <begin position="37"/>
        <end position="63"/>
    </location>
</feature>
<evidence type="ECO:0008006" key="5">
    <source>
        <dbReference type="Google" id="ProtNLM"/>
    </source>
</evidence>
<accession>A0ABW6IP97</accession>
<evidence type="ECO:0000256" key="1">
    <source>
        <dbReference type="SAM" id="MobiDB-lite"/>
    </source>
</evidence>
<dbReference type="Proteomes" id="UP001600424">
    <property type="component" value="Unassembled WGS sequence"/>
</dbReference>
<evidence type="ECO:0000313" key="3">
    <source>
        <dbReference type="EMBL" id="MFE5979428.1"/>
    </source>
</evidence>
<comment type="caution">
    <text evidence="3">The sequence shown here is derived from an EMBL/GenBank/DDBJ whole genome shotgun (WGS) entry which is preliminary data.</text>
</comment>
<keyword evidence="4" id="KW-1185">Reference proteome</keyword>
<reference evidence="3 4" key="1">
    <citation type="submission" date="2024-09" db="EMBL/GenBank/DDBJ databases">
        <title>The Natural Products Discovery Center: Release of the First 8490 Sequenced Strains for Exploring Actinobacteria Biosynthetic Diversity.</title>
        <authorList>
            <person name="Kalkreuter E."/>
            <person name="Kautsar S.A."/>
            <person name="Yang D."/>
            <person name="Bader C.D."/>
            <person name="Teijaro C.N."/>
            <person name="Fluegel L."/>
            <person name="Davis C.M."/>
            <person name="Simpson J.R."/>
            <person name="Lauterbach L."/>
            <person name="Steele A.D."/>
            <person name="Gui C."/>
            <person name="Meng S."/>
            <person name="Li G."/>
            <person name="Viehrig K."/>
            <person name="Ye F."/>
            <person name="Su P."/>
            <person name="Kiefer A.F."/>
            <person name="Nichols A."/>
            <person name="Cepeda A.J."/>
            <person name="Yan W."/>
            <person name="Fan B."/>
            <person name="Jiang Y."/>
            <person name="Adhikari A."/>
            <person name="Zheng C.-J."/>
            <person name="Schuster L."/>
            <person name="Cowan T.M."/>
            <person name="Smanski M.J."/>
            <person name="Chevrette M.G."/>
            <person name="De Carvalho L.P.S."/>
            <person name="Shen B."/>
        </authorList>
    </citation>
    <scope>NUCLEOTIDE SEQUENCE [LARGE SCALE GENOMIC DNA]</scope>
    <source>
        <strain evidence="3 4">NPDC056472</strain>
    </source>
</reference>
<feature type="region of interest" description="Disordered" evidence="1">
    <location>
        <begin position="37"/>
        <end position="112"/>
    </location>
</feature>
<dbReference type="EMBL" id="JBHTRV010000004">
    <property type="protein sequence ID" value="MFE5979428.1"/>
    <property type="molecule type" value="Genomic_DNA"/>
</dbReference>
<feature type="compositionally biased region" description="Low complexity" evidence="1">
    <location>
        <begin position="64"/>
        <end position="73"/>
    </location>
</feature>
<proteinExistence type="predicted"/>
<gene>
    <name evidence="3" type="ORF">ACFQ63_06920</name>
</gene>